<evidence type="ECO:0000256" key="1">
    <source>
        <dbReference type="PROSITE-ProRule" id="PRU00339"/>
    </source>
</evidence>
<evidence type="ECO:0000313" key="4">
    <source>
        <dbReference type="Proteomes" id="UP001345013"/>
    </source>
</evidence>
<dbReference type="InterPro" id="IPR051864">
    <property type="entry name" value="NCF2_NOXA1"/>
</dbReference>
<feature type="compositionally biased region" description="Polar residues" evidence="2">
    <location>
        <begin position="308"/>
        <end position="341"/>
    </location>
</feature>
<feature type="compositionally biased region" description="Polar residues" evidence="2">
    <location>
        <begin position="283"/>
        <end position="300"/>
    </location>
</feature>
<organism evidence="3 4">
    <name type="scientific">Lithohypha guttulata</name>
    <dbReference type="NCBI Taxonomy" id="1690604"/>
    <lineage>
        <taxon>Eukaryota</taxon>
        <taxon>Fungi</taxon>
        <taxon>Dikarya</taxon>
        <taxon>Ascomycota</taxon>
        <taxon>Pezizomycotina</taxon>
        <taxon>Eurotiomycetes</taxon>
        <taxon>Chaetothyriomycetidae</taxon>
        <taxon>Chaetothyriales</taxon>
        <taxon>Trichomeriaceae</taxon>
        <taxon>Lithohypha</taxon>
    </lineage>
</organism>
<feature type="compositionally biased region" description="Low complexity" evidence="2">
    <location>
        <begin position="452"/>
        <end position="462"/>
    </location>
</feature>
<dbReference type="PANTHER" id="PTHR15175:SF0">
    <property type="entry name" value="SH3 DOMAIN-CONTAINING PROTEIN C23A1.17"/>
    <property type="match status" value="1"/>
</dbReference>
<dbReference type="PROSITE" id="PS50005">
    <property type="entry name" value="TPR"/>
    <property type="match status" value="1"/>
</dbReference>
<dbReference type="SMART" id="SM00028">
    <property type="entry name" value="TPR"/>
    <property type="match status" value="3"/>
</dbReference>
<accession>A0ABR0K857</accession>
<keyword evidence="1" id="KW-0802">TPR repeat</keyword>
<dbReference type="Gene3D" id="3.10.20.90">
    <property type="entry name" value="Phosphatidylinositol 3-kinase Catalytic Subunit, Chain A, domain 1"/>
    <property type="match status" value="1"/>
</dbReference>
<dbReference type="InterPro" id="IPR019734">
    <property type="entry name" value="TPR_rpt"/>
</dbReference>
<dbReference type="Gene3D" id="1.25.40.10">
    <property type="entry name" value="Tetratricopeptide repeat domain"/>
    <property type="match status" value="1"/>
</dbReference>
<dbReference type="SUPFAM" id="SSF48452">
    <property type="entry name" value="TPR-like"/>
    <property type="match status" value="1"/>
</dbReference>
<dbReference type="PANTHER" id="PTHR15175">
    <property type="entry name" value="NEUTROPHIL CYTOSOLIC FACTOR 2, NEUTROPHIL NADPH OXIDASE FACTOR 2"/>
    <property type="match status" value="1"/>
</dbReference>
<gene>
    <name evidence="3" type="ORF">LTR24_005727</name>
</gene>
<name>A0ABR0K857_9EURO</name>
<dbReference type="SUPFAM" id="SSF54277">
    <property type="entry name" value="CAD &amp; PB1 domains"/>
    <property type="match status" value="1"/>
</dbReference>
<evidence type="ECO:0000256" key="2">
    <source>
        <dbReference type="SAM" id="MobiDB-lite"/>
    </source>
</evidence>
<proteinExistence type="predicted"/>
<sequence>MSLKQEIETWVEALSYYDSNQFENSLKIFDNIADTSKILFNCGVIHATIGEHDRAVECYQRATQLDQYLAVAYFQEGVSNFLVGDFEEALANFNDTLLYLRGNTYIDYEQLGLKFKLYSCEVLFNRGLCYIYLQQEKPGMQDFQYAVKEKMTPDHDVIDDAISERAVGYTVFSIPVGVLYRPNEAKVKNLKTKDYLGKARLIATATSNTSTGFAGAEQRERQLIESSAKDDRLPENISYAATNLVDRTLTRRGGGGREQSAPPTMGRNQFPPTPPPEGDKARSSISNGAQYPSRNMSLRNANHRPAASFSQQDPRPQPLTIRTNPQAFETTPPLSDRGSSTSDERQRVGTTRTASEPRGPQSRQKVMERNASQQNSRPSGPLYGETTRQHLAYMPEEDTVDDVYGMYNTSAPRPKKKHRSKQHQEYLDEEDEYINSSPDENTLRVKRRSHSRGPSVSSTSSSKRPEMRKIRVKVHANDDTRYIMLNTPSIEYDDFESRVREKFGIRGKMRMLMRDFDDEPGQMITMADQDDLDVLLNHVKFTARKERNEMGKMEVWVQQMM</sequence>
<protein>
    <recommendedName>
        <fullName evidence="5">NADPH oxidase regulator NoxR</fullName>
    </recommendedName>
</protein>
<comment type="caution">
    <text evidence="3">The sequence shown here is derived from an EMBL/GenBank/DDBJ whole genome shotgun (WGS) entry which is preliminary data.</text>
</comment>
<evidence type="ECO:0008006" key="5">
    <source>
        <dbReference type="Google" id="ProtNLM"/>
    </source>
</evidence>
<dbReference type="EMBL" id="JAVRRG010000067">
    <property type="protein sequence ID" value="KAK5091950.1"/>
    <property type="molecule type" value="Genomic_DNA"/>
</dbReference>
<dbReference type="InterPro" id="IPR011990">
    <property type="entry name" value="TPR-like_helical_dom_sf"/>
</dbReference>
<feature type="region of interest" description="Disordered" evidence="2">
    <location>
        <begin position="244"/>
        <end position="385"/>
    </location>
</feature>
<dbReference type="Proteomes" id="UP001345013">
    <property type="component" value="Unassembled WGS sequence"/>
</dbReference>
<reference evidence="3 4" key="1">
    <citation type="submission" date="2023-08" db="EMBL/GenBank/DDBJ databases">
        <title>Black Yeasts Isolated from many extreme environments.</title>
        <authorList>
            <person name="Coleine C."/>
            <person name="Stajich J.E."/>
            <person name="Selbmann L."/>
        </authorList>
    </citation>
    <scope>NUCLEOTIDE SEQUENCE [LARGE SCALE GENOMIC DNA]</scope>
    <source>
        <strain evidence="3 4">CCFEE 5885</strain>
    </source>
</reference>
<feature type="region of interest" description="Disordered" evidence="2">
    <location>
        <begin position="404"/>
        <end position="468"/>
    </location>
</feature>
<keyword evidence="4" id="KW-1185">Reference proteome</keyword>
<evidence type="ECO:0000313" key="3">
    <source>
        <dbReference type="EMBL" id="KAK5091950.1"/>
    </source>
</evidence>
<feature type="repeat" description="TPR" evidence="1">
    <location>
        <begin position="36"/>
        <end position="69"/>
    </location>
</feature>